<comment type="caution">
    <text evidence="2">The sequence shown here is derived from an EMBL/GenBank/DDBJ whole genome shotgun (WGS) entry which is preliminary data.</text>
</comment>
<gene>
    <name evidence="2" type="ORF">NHX12_003238</name>
</gene>
<name>A0A9Q0E0D0_9TELE</name>
<evidence type="ECO:0000313" key="2">
    <source>
        <dbReference type="EMBL" id="KAJ3596838.1"/>
    </source>
</evidence>
<sequence length="88" mass="9653">MVTRMIWPSCWSVVEQGLNQDMGILAAYLRKWRLQLSTGKTVGRIPPVQQRGQKGTVGVRRQQAPGAPTSPQVPRCLAGQDTVLQTAP</sequence>
<dbReference type="OrthoDB" id="416454at2759"/>
<accession>A0A9Q0E0D0</accession>
<keyword evidence="3" id="KW-1185">Reference proteome</keyword>
<dbReference type="EMBL" id="JANIIK010000110">
    <property type="protein sequence ID" value="KAJ3596838.1"/>
    <property type="molecule type" value="Genomic_DNA"/>
</dbReference>
<organism evidence="2 3">
    <name type="scientific">Muraenolepis orangiensis</name>
    <name type="common">Patagonian moray cod</name>
    <dbReference type="NCBI Taxonomy" id="630683"/>
    <lineage>
        <taxon>Eukaryota</taxon>
        <taxon>Metazoa</taxon>
        <taxon>Chordata</taxon>
        <taxon>Craniata</taxon>
        <taxon>Vertebrata</taxon>
        <taxon>Euteleostomi</taxon>
        <taxon>Actinopterygii</taxon>
        <taxon>Neopterygii</taxon>
        <taxon>Teleostei</taxon>
        <taxon>Neoteleostei</taxon>
        <taxon>Acanthomorphata</taxon>
        <taxon>Zeiogadaria</taxon>
        <taxon>Gadariae</taxon>
        <taxon>Gadiformes</taxon>
        <taxon>Muraenolepidoidei</taxon>
        <taxon>Muraenolepididae</taxon>
        <taxon>Muraenolepis</taxon>
    </lineage>
</organism>
<protein>
    <submittedName>
        <fullName evidence="2">Uncharacterized protein</fullName>
    </submittedName>
</protein>
<feature type="region of interest" description="Disordered" evidence="1">
    <location>
        <begin position="43"/>
        <end position="88"/>
    </location>
</feature>
<dbReference type="AlphaFoldDB" id="A0A9Q0E0D0"/>
<evidence type="ECO:0000313" key="3">
    <source>
        <dbReference type="Proteomes" id="UP001148018"/>
    </source>
</evidence>
<evidence type="ECO:0000256" key="1">
    <source>
        <dbReference type="SAM" id="MobiDB-lite"/>
    </source>
</evidence>
<proteinExistence type="predicted"/>
<dbReference type="Proteomes" id="UP001148018">
    <property type="component" value="Unassembled WGS sequence"/>
</dbReference>
<reference evidence="2" key="1">
    <citation type="submission" date="2022-07" db="EMBL/GenBank/DDBJ databases">
        <title>Chromosome-level genome of Muraenolepis orangiensis.</title>
        <authorList>
            <person name="Kim J."/>
        </authorList>
    </citation>
    <scope>NUCLEOTIDE SEQUENCE</scope>
    <source>
        <strain evidence="2">KU_S4_2022</strain>
        <tissue evidence="2">Muscle</tissue>
    </source>
</reference>